<keyword evidence="3" id="KW-1185">Reference proteome</keyword>
<dbReference type="EMBL" id="NESQ01000854">
    <property type="protein sequence ID" value="PUU72119.1"/>
    <property type="molecule type" value="Genomic_DNA"/>
</dbReference>
<evidence type="ECO:0000313" key="2">
    <source>
        <dbReference type="EMBL" id="PUU72119.1"/>
    </source>
</evidence>
<evidence type="ECO:0000313" key="3">
    <source>
        <dbReference type="Proteomes" id="UP000244722"/>
    </source>
</evidence>
<organism evidence="2 3">
    <name type="scientific">Tuber borchii</name>
    <name type="common">White truffle</name>
    <dbReference type="NCBI Taxonomy" id="42251"/>
    <lineage>
        <taxon>Eukaryota</taxon>
        <taxon>Fungi</taxon>
        <taxon>Dikarya</taxon>
        <taxon>Ascomycota</taxon>
        <taxon>Pezizomycotina</taxon>
        <taxon>Pezizomycetes</taxon>
        <taxon>Pezizales</taxon>
        <taxon>Tuberaceae</taxon>
        <taxon>Tuber</taxon>
    </lineage>
</organism>
<dbReference type="OrthoDB" id="61900at2759"/>
<gene>
    <name evidence="2" type="ORF">B9Z19DRAFT_1175592</name>
</gene>
<dbReference type="STRING" id="42251.A0A2T6Z9G6"/>
<name>A0A2T6Z9G6_TUBBO</name>
<dbReference type="Pfam" id="PF24809">
    <property type="entry name" value="DUF7708"/>
    <property type="match status" value="1"/>
</dbReference>
<dbReference type="InterPro" id="IPR056125">
    <property type="entry name" value="DUF7708"/>
</dbReference>
<dbReference type="Proteomes" id="UP000244722">
    <property type="component" value="Unassembled WGS sequence"/>
</dbReference>
<evidence type="ECO:0000259" key="1">
    <source>
        <dbReference type="Pfam" id="PF24809"/>
    </source>
</evidence>
<reference evidence="2 3" key="1">
    <citation type="submission" date="2017-04" db="EMBL/GenBank/DDBJ databases">
        <title>Draft genome sequence of Tuber borchii Vittad., a whitish edible truffle.</title>
        <authorList>
            <consortium name="DOE Joint Genome Institute"/>
            <person name="Murat C."/>
            <person name="Kuo A."/>
            <person name="Barry K.W."/>
            <person name="Clum A."/>
            <person name="Dockter R.B."/>
            <person name="Fauchery L."/>
            <person name="Iotti M."/>
            <person name="Kohler A."/>
            <person name="Labutti K."/>
            <person name="Lindquist E.A."/>
            <person name="Lipzen A."/>
            <person name="Ohm R.A."/>
            <person name="Wang M."/>
            <person name="Grigoriev I.V."/>
            <person name="Zambonelli A."/>
            <person name="Martin F.M."/>
        </authorList>
    </citation>
    <scope>NUCLEOTIDE SEQUENCE [LARGE SCALE GENOMIC DNA]</scope>
    <source>
        <strain evidence="2 3">Tbo3840</strain>
    </source>
</reference>
<dbReference type="AlphaFoldDB" id="A0A2T6Z9G6"/>
<proteinExistence type="predicted"/>
<feature type="domain" description="DUF7708" evidence="1">
    <location>
        <begin position="26"/>
        <end position="170"/>
    </location>
</feature>
<comment type="caution">
    <text evidence="2">The sequence shown here is derived from an EMBL/GenBank/DDBJ whole genome shotgun (WGS) entry which is preliminary data.</text>
</comment>
<protein>
    <recommendedName>
        <fullName evidence="1">DUF7708 domain-containing protein</fullName>
    </recommendedName>
</protein>
<sequence>MADVLEYTNKAKGSWEDKPRWEKPRKWLGRFSDRVTHYGKIMDVLVQHHPEYASLAWGAMKLLFVLVINHETLVKQVAKVLIRISDSLPQVNLLSILYPSDEMRSAVAMLYAHILSFLQSATSWYRCGRIAHVFRAWWKPFEVSFKELVEDICEQGKRVTNLADAGHKLETRKQTELLENLCERVERVDAVAGAGQELAIRKGVHSQTHCIQVMGENEKLYGIYDTTPSIFAKSCGMDFGLVREIRRRFARLCLGS</sequence>
<accession>A0A2T6Z9G6</accession>